<gene>
    <name evidence="1" type="ORF">F8D48_00790</name>
</gene>
<accession>A0A7C8BVQ5</accession>
<protein>
    <submittedName>
        <fullName evidence="1">Uncharacterized protein</fullName>
    </submittedName>
</protein>
<dbReference type="RefSeq" id="WP_151429558.1">
    <property type="nucleotide sequence ID" value="NZ_JANJZI010000004.1"/>
</dbReference>
<dbReference type="AlphaFoldDB" id="A0A7C8BVQ5"/>
<evidence type="ECO:0000313" key="1">
    <source>
        <dbReference type="EMBL" id="KAB1651595.1"/>
    </source>
</evidence>
<reference evidence="1 2" key="1">
    <citation type="submission" date="2019-09" db="EMBL/GenBank/DDBJ databases">
        <title>Whole genome shotgun sequencing (WGS) of Ellagibacter isourolithinifaciens DSM 104140(T) and Adlercreutzia muris DSM 29508(T).</title>
        <authorList>
            <person name="Stoll D.A."/>
            <person name="Danylec N."/>
            <person name="Huch M."/>
        </authorList>
    </citation>
    <scope>NUCLEOTIDE SEQUENCE [LARGE SCALE GENOMIC DNA]</scope>
    <source>
        <strain evidence="1 2">DSM 29508</strain>
    </source>
</reference>
<proteinExistence type="predicted"/>
<keyword evidence="2" id="KW-1185">Reference proteome</keyword>
<organism evidence="1 2">
    <name type="scientific">Adlercreutzia muris</name>
    <dbReference type="NCBI Taxonomy" id="1796610"/>
    <lineage>
        <taxon>Bacteria</taxon>
        <taxon>Bacillati</taxon>
        <taxon>Actinomycetota</taxon>
        <taxon>Coriobacteriia</taxon>
        <taxon>Eggerthellales</taxon>
        <taxon>Eggerthellaceae</taxon>
        <taxon>Adlercreutzia</taxon>
    </lineage>
</organism>
<comment type="caution">
    <text evidence="1">The sequence shown here is derived from an EMBL/GenBank/DDBJ whole genome shotgun (WGS) entry which is preliminary data.</text>
</comment>
<evidence type="ECO:0000313" key="2">
    <source>
        <dbReference type="Proteomes" id="UP000479639"/>
    </source>
</evidence>
<sequence length="106" mass="11499">MLSHDTGIPIYTRTAQMAAFVEHQARTLGVTIPKPICRTPKLIGLRPSKVIVDEAGGVLEDVLGAKVVAASIDGEALNPAIPDLEAMGFLDLLRAWRRARKRKGKQ</sequence>
<dbReference type="Proteomes" id="UP000479639">
    <property type="component" value="Unassembled WGS sequence"/>
</dbReference>
<name>A0A7C8BVQ5_9ACTN</name>
<dbReference type="EMBL" id="WAJS01000001">
    <property type="protein sequence ID" value="KAB1651595.1"/>
    <property type="molecule type" value="Genomic_DNA"/>
</dbReference>